<accession>A0A7S2EBM5</accession>
<dbReference type="GO" id="GO:0043495">
    <property type="term" value="F:protein-membrane adaptor activity"/>
    <property type="evidence" value="ECO:0007669"/>
    <property type="project" value="InterPro"/>
</dbReference>
<comment type="similarity">
    <text evidence="1">Belongs to the beta-catenin family.</text>
</comment>
<reference evidence="4" key="1">
    <citation type="submission" date="2021-01" db="EMBL/GenBank/DDBJ databases">
        <authorList>
            <person name="Corre E."/>
            <person name="Pelletier E."/>
            <person name="Niang G."/>
            <person name="Scheremetjew M."/>
            <person name="Finn R."/>
            <person name="Kale V."/>
            <person name="Holt S."/>
            <person name="Cochrane G."/>
            <person name="Meng A."/>
            <person name="Brown T."/>
            <person name="Cohen L."/>
        </authorList>
    </citation>
    <scope>NUCLEOTIDE SEQUENCE</scope>
    <source>
        <strain evidence="4">Pop2</strain>
    </source>
</reference>
<dbReference type="PANTHER" id="PTHR47249">
    <property type="entry name" value="VACUOLAR PROTEIN 8"/>
    <property type="match status" value="1"/>
</dbReference>
<name>A0A7S2EBM5_9STRA</name>
<protein>
    <recommendedName>
        <fullName evidence="5">UNC-45/Cro1/She4 central domain-containing protein</fullName>
    </recommendedName>
</protein>
<evidence type="ECO:0000256" key="3">
    <source>
        <dbReference type="SAM" id="MobiDB-lite"/>
    </source>
</evidence>
<dbReference type="GO" id="GO:0071562">
    <property type="term" value="P:nucleus-vacuole junction assembly"/>
    <property type="evidence" value="ECO:0007669"/>
    <property type="project" value="InterPro"/>
</dbReference>
<proteinExistence type="inferred from homology"/>
<feature type="compositionally biased region" description="Basic and acidic residues" evidence="3">
    <location>
        <begin position="1"/>
        <end position="21"/>
    </location>
</feature>
<keyword evidence="2" id="KW-0677">Repeat</keyword>
<dbReference type="AlphaFoldDB" id="A0A7S2EBM5"/>
<sequence length="553" mass="61023">MTEKMAPVDHRSMQKRPRAESMKLGSDQLRHLSSIITDMNQAVTKEQRMIAIQNAKRAFNHDVPELHNVEVESGLIHALCVQLGYVLNKQSGKHFSDIEGLCSILQLVYCCKDSVRESSFHDIGKELLPLLLRSLESCNHAAEENEWCDSLVLNISKILRAFSRAHSVSLIMVQSRDLLKSLLTLINGERSTQTKIEALSTMKNITFYAEEYRSMILDHSGFLDCLLHVCLYDSDGECRECASAMLRNIAFDNDAKIKMAQNGKLLNVVLKISSDPSSKTKRNAVSIIASLTMLNENNFSFVNHSEGAIVDMLSGLIRIDDDSAIRKRAARALRCLCDDETVEFLINRIGLMITLTNAATNDSCQDVRAEAVKTLATYSIKQPACLGGSMKLVDLMVDLSKNTNPSCAQIIAEALMKKAAFPANRTLMIERDGLIEALTRISYANTSTVAAREFSCCALNDLSCEAKNRQKMTCTSVLTSMVKIASFNDDASLIAQEYAVKVILNLSAEANNRKRMASQKGLLSVLVQRAASSNGNPAKDDVKQAVINLVSAL</sequence>
<dbReference type="Gene3D" id="1.25.10.10">
    <property type="entry name" value="Leucine-rich Repeat Variant"/>
    <property type="match status" value="2"/>
</dbReference>
<evidence type="ECO:0000256" key="2">
    <source>
        <dbReference type="ARBA" id="ARBA00022737"/>
    </source>
</evidence>
<evidence type="ECO:0000256" key="1">
    <source>
        <dbReference type="ARBA" id="ARBA00005462"/>
    </source>
</evidence>
<dbReference type="InterPro" id="IPR011989">
    <property type="entry name" value="ARM-like"/>
</dbReference>
<dbReference type="InterPro" id="IPR045156">
    <property type="entry name" value="Vac8"/>
</dbReference>
<dbReference type="EMBL" id="HBGN01014009">
    <property type="protein sequence ID" value="CAD9326062.1"/>
    <property type="molecule type" value="Transcribed_RNA"/>
</dbReference>
<dbReference type="PANTHER" id="PTHR47249:SF1">
    <property type="entry name" value="VACUOLAR PROTEIN 8"/>
    <property type="match status" value="1"/>
</dbReference>
<gene>
    <name evidence="4" type="ORF">DBRI1063_LOCUS8951</name>
</gene>
<organism evidence="4">
    <name type="scientific">Ditylum brightwellii</name>
    <dbReference type="NCBI Taxonomy" id="49249"/>
    <lineage>
        <taxon>Eukaryota</taxon>
        <taxon>Sar</taxon>
        <taxon>Stramenopiles</taxon>
        <taxon>Ochrophyta</taxon>
        <taxon>Bacillariophyta</taxon>
        <taxon>Mediophyceae</taxon>
        <taxon>Lithodesmiophycidae</taxon>
        <taxon>Lithodesmiales</taxon>
        <taxon>Lithodesmiaceae</taxon>
        <taxon>Ditylum</taxon>
    </lineage>
</organism>
<evidence type="ECO:0000313" key="4">
    <source>
        <dbReference type="EMBL" id="CAD9326062.1"/>
    </source>
</evidence>
<dbReference type="SUPFAM" id="SSF48371">
    <property type="entry name" value="ARM repeat"/>
    <property type="match status" value="2"/>
</dbReference>
<evidence type="ECO:0008006" key="5">
    <source>
        <dbReference type="Google" id="ProtNLM"/>
    </source>
</evidence>
<dbReference type="InterPro" id="IPR016024">
    <property type="entry name" value="ARM-type_fold"/>
</dbReference>
<feature type="region of interest" description="Disordered" evidence="3">
    <location>
        <begin position="1"/>
        <end position="23"/>
    </location>
</feature>